<organism evidence="2 3">
    <name type="scientific">Lophiotrema nucula</name>
    <dbReference type="NCBI Taxonomy" id="690887"/>
    <lineage>
        <taxon>Eukaryota</taxon>
        <taxon>Fungi</taxon>
        <taxon>Dikarya</taxon>
        <taxon>Ascomycota</taxon>
        <taxon>Pezizomycotina</taxon>
        <taxon>Dothideomycetes</taxon>
        <taxon>Pleosporomycetidae</taxon>
        <taxon>Pleosporales</taxon>
        <taxon>Lophiotremataceae</taxon>
        <taxon>Lophiotrema</taxon>
    </lineage>
</organism>
<dbReference type="EMBL" id="ML977340">
    <property type="protein sequence ID" value="KAF2109995.1"/>
    <property type="molecule type" value="Genomic_DNA"/>
</dbReference>
<evidence type="ECO:0000313" key="3">
    <source>
        <dbReference type="Proteomes" id="UP000799770"/>
    </source>
</evidence>
<name>A0A6A5YS60_9PLEO</name>
<dbReference type="Proteomes" id="UP000799770">
    <property type="component" value="Unassembled WGS sequence"/>
</dbReference>
<dbReference type="AlphaFoldDB" id="A0A6A5YS60"/>
<reference evidence="2" key="1">
    <citation type="journal article" date="2020" name="Stud. Mycol.">
        <title>101 Dothideomycetes genomes: a test case for predicting lifestyles and emergence of pathogens.</title>
        <authorList>
            <person name="Haridas S."/>
            <person name="Albert R."/>
            <person name="Binder M."/>
            <person name="Bloem J."/>
            <person name="Labutti K."/>
            <person name="Salamov A."/>
            <person name="Andreopoulos B."/>
            <person name="Baker S."/>
            <person name="Barry K."/>
            <person name="Bills G."/>
            <person name="Bluhm B."/>
            <person name="Cannon C."/>
            <person name="Castanera R."/>
            <person name="Culley D."/>
            <person name="Daum C."/>
            <person name="Ezra D."/>
            <person name="Gonzalez J."/>
            <person name="Henrissat B."/>
            <person name="Kuo A."/>
            <person name="Liang C."/>
            <person name="Lipzen A."/>
            <person name="Lutzoni F."/>
            <person name="Magnuson J."/>
            <person name="Mondo S."/>
            <person name="Nolan M."/>
            <person name="Ohm R."/>
            <person name="Pangilinan J."/>
            <person name="Park H.-J."/>
            <person name="Ramirez L."/>
            <person name="Alfaro M."/>
            <person name="Sun H."/>
            <person name="Tritt A."/>
            <person name="Yoshinaga Y."/>
            <person name="Zwiers L.-H."/>
            <person name="Turgeon B."/>
            <person name="Goodwin S."/>
            <person name="Spatafora J."/>
            <person name="Crous P."/>
            <person name="Grigoriev I."/>
        </authorList>
    </citation>
    <scope>NUCLEOTIDE SEQUENCE</scope>
    <source>
        <strain evidence="2">CBS 627.86</strain>
    </source>
</reference>
<feature type="region of interest" description="Disordered" evidence="1">
    <location>
        <begin position="439"/>
        <end position="488"/>
    </location>
</feature>
<evidence type="ECO:0000313" key="2">
    <source>
        <dbReference type="EMBL" id="KAF2109995.1"/>
    </source>
</evidence>
<feature type="compositionally biased region" description="Polar residues" evidence="1">
    <location>
        <begin position="456"/>
        <end position="488"/>
    </location>
</feature>
<dbReference type="OrthoDB" id="5428738at2759"/>
<evidence type="ECO:0000256" key="1">
    <source>
        <dbReference type="SAM" id="MobiDB-lite"/>
    </source>
</evidence>
<sequence>MPVTRTTTEPLDDPEKRSIAGRISFARFPRRGIASTIATIGTCSNIATPAAQPLTRPAWPAVTSDIFNAESAGLLLPQYSTLPRYDRATSVVTNINMDYGPCSASYFTTIRLSASSVAAAAPWQDYMFDSHGNTNNHLSLDHAYEKQWLKIFYDGLVEPGALTCAEANDLFFLNSCGLHEMQALWNELPSEYNLQFVVMSAYLNSFAKGRLFNNFDFGAFVSDPNYLIENVPGKYVWSRHHIPVGKRSAQNTIDEMLALFELVLYGVLELQGMLPLIKETNNAIYNRLLRFDQVFSHNSIYQSRFPRGLAQRYQTFMQTTILLQINNSPRFLSDLFQNCIWQMAKSSRTLVNWGDQQETNDWNAMWALLNAHHLHYFNPEKVSYSWEFDVVLDWTVHQTPTKREDDQVCLLSPLPSTTSSALTVPTMSFVSQQTASIAHSSTSTAPSPPTTAPTIVHNTSKQSDTSTAFPKSPATESASTPSKPTPSLTECVMNKVRGSCTQAVLPSKPPNSGPQAPVCMKTGLLNSPYARFNASAASVAASQFCDDLVKDRVLLSQSGAHARTAFLSIYSKQL</sequence>
<accession>A0A6A5YS60</accession>
<protein>
    <submittedName>
        <fullName evidence="2">Uncharacterized protein</fullName>
    </submittedName>
</protein>
<gene>
    <name evidence="2" type="ORF">BDV96DRAFT_651556</name>
</gene>
<keyword evidence="3" id="KW-1185">Reference proteome</keyword>
<proteinExistence type="predicted"/>